<gene>
    <name evidence="11" type="ORF">ALAG00032_LOCUS15293</name>
</gene>
<evidence type="ECO:0000256" key="8">
    <source>
        <dbReference type="ARBA" id="ARBA00023212"/>
    </source>
</evidence>
<dbReference type="InterPro" id="IPR030804">
    <property type="entry name" value="BBS5/fem-3"/>
</dbReference>
<name>A0A7S3K498_9STRA</name>
<keyword evidence="4" id="KW-1003">Cell membrane</keyword>
<dbReference type="GO" id="GO:0034464">
    <property type="term" value="C:BBSome"/>
    <property type="evidence" value="ECO:0007669"/>
    <property type="project" value="InterPro"/>
</dbReference>
<keyword evidence="9" id="KW-0966">Cell projection</keyword>
<accession>A0A7S3K498</accession>
<dbReference type="GO" id="GO:0036064">
    <property type="term" value="C:ciliary basal body"/>
    <property type="evidence" value="ECO:0007669"/>
    <property type="project" value="TreeGrafter"/>
</dbReference>
<evidence type="ECO:0000256" key="7">
    <source>
        <dbReference type="ARBA" id="ARBA00023136"/>
    </source>
</evidence>
<dbReference type="GO" id="GO:0034451">
    <property type="term" value="C:centriolar satellite"/>
    <property type="evidence" value="ECO:0007669"/>
    <property type="project" value="UniProtKB-SubCell"/>
</dbReference>
<dbReference type="SMART" id="SM00683">
    <property type="entry name" value="DM16"/>
    <property type="match status" value="2"/>
</dbReference>
<proteinExistence type="inferred from homology"/>
<dbReference type="InterPro" id="IPR006606">
    <property type="entry name" value="BBL5"/>
</dbReference>
<evidence type="ECO:0000256" key="9">
    <source>
        <dbReference type="ARBA" id="ARBA00023273"/>
    </source>
</evidence>
<dbReference type="GO" id="GO:0032266">
    <property type="term" value="F:phosphatidylinositol-3-phosphate binding"/>
    <property type="evidence" value="ECO:0007669"/>
    <property type="project" value="TreeGrafter"/>
</dbReference>
<evidence type="ECO:0000256" key="2">
    <source>
        <dbReference type="ARBA" id="ARBA00004607"/>
    </source>
</evidence>
<feature type="domain" description="BBSome complex member BBS5 PH" evidence="10">
    <location>
        <begin position="165"/>
        <end position="219"/>
    </location>
</feature>
<dbReference type="PIRSF" id="PIRSF010072">
    <property type="entry name" value="DUF1448"/>
    <property type="match status" value="1"/>
</dbReference>
<evidence type="ECO:0000256" key="6">
    <source>
        <dbReference type="ARBA" id="ARBA00023069"/>
    </source>
</evidence>
<reference evidence="11" key="1">
    <citation type="submission" date="2021-01" db="EMBL/GenBank/DDBJ databases">
        <authorList>
            <person name="Corre E."/>
            <person name="Pelletier E."/>
            <person name="Niang G."/>
            <person name="Scheremetjew M."/>
            <person name="Finn R."/>
            <person name="Kale V."/>
            <person name="Holt S."/>
            <person name="Cochrane G."/>
            <person name="Meng A."/>
            <person name="Brown T."/>
            <person name="Cohen L."/>
        </authorList>
    </citation>
    <scope>NUCLEOTIDE SEQUENCE</scope>
    <source>
        <strain evidence="11">CCMP1510</strain>
    </source>
</reference>
<evidence type="ECO:0000259" key="10">
    <source>
        <dbReference type="SMART" id="SM00683"/>
    </source>
</evidence>
<comment type="subcellular location">
    <subcellularLocation>
        <location evidence="1">Cell projection</location>
        <location evidence="1">Cilium membrane</location>
    </subcellularLocation>
    <subcellularLocation>
        <location evidence="2">Cytoplasm</location>
        <location evidence="2">Cytoskeleton</location>
        <location evidence="2">Microtubule organizing center</location>
        <location evidence="2">Centrosome</location>
        <location evidence="2">Centriolar satellite</location>
    </subcellularLocation>
</comment>
<keyword evidence="6" id="KW-0969">Cilium</keyword>
<keyword evidence="8" id="KW-0206">Cytoskeleton</keyword>
<organism evidence="11">
    <name type="scientific">Aureoumbra lagunensis</name>
    <dbReference type="NCBI Taxonomy" id="44058"/>
    <lineage>
        <taxon>Eukaryota</taxon>
        <taxon>Sar</taxon>
        <taxon>Stramenopiles</taxon>
        <taxon>Ochrophyta</taxon>
        <taxon>Pelagophyceae</taxon>
        <taxon>Pelagomonadales</taxon>
        <taxon>Aureoumbra</taxon>
    </lineage>
</organism>
<dbReference type="Pfam" id="PF07289">
    <property type="entry name" value="BBL5"/>
    <property type="match status" value="1"/>
</dbReference>
<evidence type="ECO:0000256" key="4">
    <source>
        <dbReference type="ARBA" id="ARBA00022475"/>
    </source>
</evidence>
<dbReference type="EMBL" id="HBIJ01023221">
    <property type="protein sequence ID" value="CAE0374490.1"/>
    <property type="molecule type" value="Transcribed_RNA"/>
</dbReference>
<feature type="domain" description="BBSome complex member BBS5 PH" evidence="10">
    <location>
        <begin position="34"/>
        <end position="87"/>
    </location>
</feature>
<dbReference type="InterPro" id="IPR014003">
    <property type="entry name" value="BBS5_PH"/>
</dbReference>
<dbReference type="PANTHER" id="PTHR21351">
    <property type="entry name" value="BARDET-BIEDL SYNDROME PROTEIN 5"/>
    <property type="match status" value="1"/>
</dbReference>
<dbReference type="PANTHER" id="PTHR21351:SF0">
    <property type="entry name" value="BARDET-BIEDL SYNDROME 5 PROTEIN"/>
    <property type="match status" value="1"/>
</dbReference>
<keyword evidence="5" id="KW-0963">Cytoplasm</keyword>
<dbReference type="AlphaFoldDB" id="A0A7S3K498"/>
<evidence type="ECO:0000313" key="11">
    <source>
        <dbReference type="EMBL" id="CAE0374490.1"/>
    </source>
</evidence>
<evidence type="ECO:0000256" key="3">
    <source>
        <dbReference type="ARBA" id="ARBA00005822"/>
    </source>
</evidence>
<dbReference type="GO" id="GO:0060170">
    <property type="term" value="C:ciliary membrane"/>
    <property type="evidence" value="ECO:0007669"/>
    <property type="project" value="UniProtKB-SubCell"/>
</dbReference>
<keyword evidence="7" id="KW-0472">Membrane</keyword>
<comment type="similarity">
    <text evidence="3">Belongs to the BBS5 family.</text>
</comment>
<sequence length="369" mass="41848">MASLEVGRHPEILWQDREVRFDLIPADLQVGFGEKVIESALAIEDTKSDQRGSLSITNLRIIWLAQRKISRPNLSIGHNCIANVQLRTSKSKQRGITQLLYLGARINGSTTAFEFIFTSANEQAPRIFSTAQKIIRAYENTKLYRDLRLRLSIIRDNNLILLPQEEIFSQQRSVWNLSADKGNLGSFYVTNIRIVWHANNASNFNVSLPYLQMKSVRIQQSKFGQALVLETTPRAGGYVLGFRIDPKKQLEATVQEINSMRAAFTKRPILGIFFHDSTSLLKNNEESVVQHLLEEKDDELLMHDDDDFIYQSSSPISANKTAYLVGDSFSPAIEIIQDPYLGGLAIEKPPDGVNTKTLWRLYLPSDFVF</sequence>
<dbReference type="GO" id="GO:0060271">
    <property type="term" value="P:cilium assembly"/>
    <property type="evidence" value="ECO:0007669"/>
    <property type="project" value="TreeGrafter"/>
</dbReference>
<evidence type="ECO:0000256" key="1">
    <source>
        <dbReference type="ARBA" id="ARBA00004309"/>
    </source>
</evidence>
<dbReference type="SUPFAM" id="SSF50729">
    <property type="entry name" value="PH domain-like"/>
    <property type="match status" value="1"/>
</dbReference>
<protein>
    <recommendedName>
        <fullName evidence="10">BBSome complex member BBS5 PH domain-containing protein</fullName>
    </recommendedName>
</protein>
<evidence type="ECO:0000256" key="5">
    <source>
        <dbReference type="ARBA" id="ARBA00022490"/>
    </source>
</evidence>